<accession>A0A151AIC2</accession>
<dbReference type="InterPro" id="IPR007835">
    <property type="entry name" value="MOFRL"/>
</dbReference>
<dbReference type="PANTHER" id="PTHR12227">
    <property type="entry name" value="GLYCERATE KINASE"/>
    <property type="match status" value="1"/>
</dbReference>
<dbReference type="EMBL" id="LTAZ01000001">
    <property type="protein sequence ID" value="KYH27418.1"/>
    <property type="molecule type" value="Genomic_DNA"/>
</dbReference>
<dbReference type="GO" id="GO:0005737">
    <property type="term" value="C:cytoplasm"/>
    <property type="evidence" value="ECO:0007669"/>
    <property type="project" value="TreeGrafter"/>
</dbReference>
<dbReference type="Pfam" id="PF13660">
    <property type="entry name" value="DUF4147"/>
    <property type="match status" value="1"/>
</dbReference>
<name>A0A151AIC2_9EURY</name>
<keyword evidence="4" id="KW-1185">Reference proteome</keyword>
<dbReference type="PANTHER" id="PTHR12227:SF0">
    <property type="entry name" value="GLYCERATE KINASE"/>
    <property type="match status" value="1"/>
</dbReference>
<dbReference type="Gene3D" id="3.40.50.10180">
    <property type="entry name" value="Glycerate kinase, MOFRL-like N-terminal domain"/>
    <property type="match status" value="1"/>
</dbReference>
<keyword evidence="3" id="KW-0808">Transferase</keyword>
<dbReference type="Pfam" id="PF05161">
    <property type="entry name" value="MOFRL"/>
    <property type="match status" value="1"/>
</dbReference>
<dbReference type="InterPro" id="IPR025286">
    <property type="entry name" value="MOFRL_assoc_dom"/>
</dbReference>
<reference evidence="3 4" key="1">
    <citation type="submission" date="2016-02" db="EMBL/GenBank/DDBJ databases">
        <title>Genome sequence of Halalkalicoccus paucihalophilus DSM 24557.</title>
        <authorList>
            <person name="Poehlein A."/>
            <person name="Daniel R."/>
        </authorList>
    </citation>
    <scope>NUCLEOTIDE SEQUENCE [LARGE SCALE GENOMIC DNA]</scope>
    <source>
        <strain evidence="3 4">DSM 24557</strain>
    </source>
</reference>
<dbReference type="EC" id="2.7.1.165" evidence="3"/>
<evidence type="ECO:0000313" key="3">
    <source>
        <dbReference type="EMBL" id="KYH27418.1"/>
    </source>
</evidence>
<dbReference type="SUPFAM" id="SSF82544">
    <property type="entry name" value="GckA/TtuD-like"/>
    <property type="match status" value="1"/>
</dbReference>
<dbReference type="RefSeq" id="WP_066378131.1">
    <property type="nucleotide sequence ID" value="NZ_LTAZ01000001.1"/>
</dbReference>
<dbReference type="InterPro" id="IPR037035">
    <property type="entry name" value="GK-like_C_sf"/>
</dbReference>
<dbReference type="AlphaFoldDB" id="A0A151AIC2"/>
<evidence type="ECO:0000259" key="2">
    <source>
        <dbReference type="Pfam" id="PF13660"/>
    </source>
</evidence>
<evidence type="ECO:0000313" key="4">
    <source>
        <dbReference type="Proteomes" id="UP000075321"/>
    </source>
</evidence>
<organism evidence="3 4">
    <name type="scientific">Halalkalicoccus paucihalophilus</name>
    <dbReference type="NCBI Taxonomy" id="1008153"/>
    <lineage>
        <taxon>Archaea</taxon>
        <taxon>Methanobacteriati</taxon>
        <taxon>Methanobacteriota</taxon>
        <taxon>Stenosarchaea group</taxon>
        <taxon>Halobacteria</taxon>
        <taxon>Halobacteriales</taxon>
        <taxon>Halococcaceae</taxon>
        <taxon>Halalkalicoccus</taxon>
    </lineage>
</organism>
<comment type="caution">
    <text evidence="3">The sequence shown here is derived from an EMBL/GenBank/DDBJ whole genome shotgun (WGS) entry which is preliminary data.</text>
</comment>
<dbReference type="OrthoDB" id="10741at2157"/>
<dbReference type="InterPro" id="IPR038614">
    <property type="entry name" value="GK_N_sf"/>
</dbReference>
<sequence length="447" mass="46599">MIHEREALGGSPARELALDCIEAGIEAADPERAIAESVSLDGDRLTVGERSYDLGAYEEVVVLGGGNAGGRMASAIEGVLGDRIDRGVVVTDAPEETEKIEVLPGDHPVPSERGVDSTRRMLDLANETREETLAIVLISGGGSALMPAPAEGISLSDLQEVTEALLASGAEIDEINAVRKHCSAFKGGGLARRAAPSTVVSLIVSDVIGNDLSTIASGPTAPDARTFEEAREILSRYGIDPPEAIAERLERGVNGEIEETPDAGDPVFDRVDNHVIADGFTALEAVRDLADERGYEPLILSTSVRGEAREAAKTHVAVAEEVRRTGHPIEPPAVICSGGETTVTIRGDGTGGPNQEFALSAAIELRGSEGIALASVDTDGIDGASDAAGAVVDGESVSDRETARAALAENDVYPYLEERDSLIETGATGTNVNDLRVLVITSPEANR</sequence>
<feature type="domain" description="MOFRL" evidence="1">
    <location>
        <begin position="334"/>
        <end position="434"/>
    </location>
</feature>
<proteinExistence type="predicted"/>
<protein>
    <submittedName>
        <fullName evidence="3">Glycerate 2-kinase</fullName>
        <ecNumber evidence="3">2.7.1.165</ecNumber>
    </submittedName>
</protein>
<dbReference type="Gene3D" id="3.40.1480.10">
    <property type="entry name" value="MOFRL domain"/>
    <property type="match status" value="1"/>
</dbReference>
<gene>
    <name evidence="3" type="primary">gck</name>
    <name evidence="3" type="ORF">HAPAU_00840</name>
</gene>
<dbReference type="PATRIC" id="fig|1008153.3.peg.89"/>
<feature type="domain" description="MOFRL-associated" evidence="2">
    <location>
        <begin position="17"/>
        <end position="250"/>
    </location>
</feature>
<dbReference type="InterPro" id="IPR039760">
    <property type="entry name" value="MOFRL_protein"/>
</dbReference>
<evidence type="ECO:0000259" key="1">
    <source>
        <dbReference type="Pfam" id="PF05161"/>
    </source>
</evidence>
<dbReference type="Proteomes" id="UP000075321">
    <property type="component" value="Unassembled WGS sequence"/>
</dbReference>
<dbReference type="GO" id="GO:0043798">
    <property type="term" value="F:glycerate 2-kinase activity"/>
    <property type="evidence" value="ECO:0007669"/>
    <property type="project" value="UniProtKB-EC"/>
</dbReference>
<dbReference type="GO" id="GO:0008887">
    <property type="term" value="F:glycerate kinase activity"/>
    <property type="evidence" value="ECO:0007669"/>
    <property type="project" value="InterPro"/>
</dbReference>
<keyword evidence="3" id="KW-0418">Kinase</keyword>